<feature type="domain" description="Acid ceramidase N-terminal" evidence="6">
    <location>
        <begin position="19"/>
        <end position="77"/>
    </location>
</feature>
<reference evidence="7 8" key="1">
    <citation type="submission" date="2021-05" db="EMBL/GenBank/DDBJ databases">
        <authorList>
            <person name="Zahm M."/>
            <person name="Klopp C."/>
            <person name="Cabau C."/>
            <person name="Kuhl H."/>
            <person name="Suciu R."/>
            <person name="Ciorpac M."/>
            <person name="Holostenco D."/>
            <person name="Gessner J."/>
            <person name="Wuertz S."/>
            <person name="Hohne C."/>
            <person name="Stock M."/>
            <person name="Gislard M."/>
            <person name="Lluch J."/>
            <person name="Milhes M."/>
            <person name="Lampietro C."/>
            <person name="Lopez Roques C."/>
            <person name="Donnadieu C."/>
            <person name="Du K."/>
            <person name="Schartl M."/>
            <person name="Guiguen Y."/>
        </authorList>
    </citation>
    <scope>NUCLEOTIDE SEQUENCE [LARGE SCALE GENOMIC DNA]</scope>
    <source>
        <strain evidence="7">Hh-F2</strain>
        <tissue evidence="7">Blood</tissue>
    </source>
</reference>
<sequence length="221" mass="24512">TDYCRTGMYPPSGAAFKGNVSWYTINLDLLPYKRWNQLISERKLNNLIQVIKDFANAFVPSGELVKLVDKDLPLLLDSLPSPFNEEIKGIAYVSGVPLGNQICNFFTVCTSLVAEDTTGKLYHARNLDFGLFLGWDIKNKSWAVTEQLRPMVANLDFQKNNKTVFKATNFAGYVGLLTGIKPGLFTLTMNERFSLDGGYIGKLSGTAVCSVTVYNSNNLTV</sequence>
<dbReference type="EC" id="3.5.1.23" evidence="2"/>
<evidence type="ECO:0000256" key="2">
    <source>
        <dbReference type="ARBA" id="ARBA00011891"/>
    </source>
</evidence>
<keyword evidence="4" id="KW-0458">Lysosome</keyword>
<evidence type="ECO:0000313" key="8">
    <source>
        <dbReference type="Proteomes" id="UP001369086"/>
    </source>
</evidence>
<keyword evidence="8" id="KW-1185">Reference proteome</keyword>
<dbReference type="Proteomes" id="UP001369086">
    <property type="component" value="Unassembled WGS sequence"/>
</dbReference>
<dbReference type="Pfam" id="PF02275">
    <property type="entry name" value="CBAH"/>
    <property type="match status" value="1"/>
</dbReference>
<comment type="caution">
    <text evidence="7">The sequence shown here is derived from an EMBL/GenBank/DDBJ whole genome shotgun (WGS) entry which is preliminary data.</text>
</comment>
<dbReference type="EMBL" id="JAHFZB010000001">
    <property type="protein sequence ID" value="KAK6494209.1"/>
    <property type="molecule type" value="Genomic_DNA"/>
</dbReference>
<dbReference type="InterPro" id="IPR029130">
    <property type="entry name" value="Acid_ceramidase_N"/>
</dbReference>
<evidence type="ECO:0000256" key="3">
    <source>
        <dbReference type="ARBA" id="ARBA00022801"/>
    </source>
</evidence>
<evidence type="ECO:0000256" key="4">
    <source>
        <dbReference type="ARBA" id="ARBA00023228"/>
    </source>
</evidence>
<protein>
    <recommendedName>
        <fullName evidence="2">ceramidase</fullName>
        <ecNumber evidence="2">3.5.1.23</ecNumber>
    </recommendedName>
</protein>
<gene>
    <name evidence="7" type="ORF">HHUSO_G702</name>
</gene>
<dbReference type="PANTHER" id="PTHR28583">
    <property type="entry name" value="ACID AMIDASE"/>
    <property type="match status" value="1"/>
</dbReference>
<feature type="non-terminal residue" evidence="7">
    <location>
        <position position="1"/>
    </location>
</feature>
<evidence type="ECO:0000259" key="5">
    <source>
        <dbReference type="Pfam" id="PF02275"/>
    </source>
</evidence>
<proteinExistence type="predicted"/>
<dbReference type="PANTHER" id="PTHR28583:SF1">
    <property type="entry name" value="ACID CERAMIDASE"/>
    <property type="match status" value="1"/>
</dbReference>
<name>A0ABR1AAV0_HUSHU</name>
<dbReference type="Pfam" id="PF15508">
    <property type="entry name" value="NAAA-beta"/>
    <property type="match status" value="1"/>
</dbReference>
<dbReference type="InterPro" id="IPR029132">
    <property type="entry name" value="CBAH/NAAA_C"/>
</dbReference>
<evidence type="ECO:0000313" key="7">
    <source>
        <dbReference type="EMBL" id="KAK6494209.1"/>
    </source>
</evidence>
<evidence type="ECO:0000256" key="1">
    <source>
        <dbReference type="ARBA" id="ARBA00004371"/>
    </source>
</evidence>
<accession>A0ABR1AAV0</accession>
<organism evidence="7 8">
    <name type="scientific">Huso huso</name>
    <name type="common">Beluga</name>
    <name type="synonym">Acipenser huso</name>
    <dbReference type="NCBI Taxonomy" id="61971"/>
    <lineage>
        <taxon>Eukaryota</taxon>
        <taxon>Metazoa</taxon>
        <taxon>Chordata</taxon>
        <taxon>Craniata</taxon>
        <taxon>Vertebrata</taxon>
        <taxon>Euteleostomi</taxon>
        <taxon>Actinopterygii</taxon>
        <taxon>Chondrostei</taxon>
        <taxon>Acipenseriformes</taxon>
        <taxon>Acipenseridae</taxon>
        <taxon>Huso</taxon>
    </lineage>
</organism>
<keyword evidence="3" id="KW-0378">Hydrolase</keyword>
<feature type="domain" description="Choloylglycine hydrolase/NAAA C-terminal" evidence="5">
    <location>
        <begin position="109"/>
        <end position="200"/>
    </location>
</feature>
<comment type="subcellular location">
    <subcellularLocation>
        <location evidence="1">Lysosome</location>
    </subcellularLocation>
</comment>
<evidence type="ECO:0000259" key="6">
    <source>
        <dbReference type="Pfam" id="PF15508"/>
    </source>
</evidence>